<dbReference type="PANTHER" id="PTHR43777:SF1">
    <property type="entry name" value="MOLYBDENUM COFACTOR CYTIDYLYLTRANSFERASE"/>
    <property type="match status" value="1"/>
</dbReference>
<dbReference type="SUPFAM" id="SSF53448">
    <property type="entry name" value="Nucleotide-diphospho-sugar transferases"/>
    <property type="match status" value="1"/>
</dbReference>
<reference evidence="3 4" key="1">
    <citation type="submission" date="2023-04" db="EMBL/GenBank/DDBJ databases">
        <title>Luteimonas sp. M1R5S18.</title>
        <authorList>
            <person name="Sun J.-Q."/>
        </authorList>
    </citation>
    <scope>NUCLEOTIDE SEQUENCE [LARGE SCALE GENOMIC DNA]</scope>
    <source>
        <strain evidence="3 4">M1R5S18</strain>
    </source>
</reference>
<name>A0ABT6JHM0_9GAMM</name>
<keyword evidence="4" id="KW-1185">Reference proteome</keyword>
<dbReference type="CDD" id="cd04182">
    <property type="entry name" value="GT_2_like_f"/>
    <property type="match status" value="1"/>
</dbReference>
<evidence type="ECO:0000313" key="4">
    <source>
        <dbReference type="Proteomes" id="UP001156831"/>
    </source>
</evidence>
<keyword evidence="1" id="KW-0460">Magnesium</keyword>
<comment type="caution">
    <text evidence="3">The sequence shown here is derived from an EMBL/GenBank/DDBJ whole genome shotgun (WGS) entry which is preliminary data.</text>
</comment>
<dbReference type="InterPro" id="IPR025877">
    <property type="entry name" value="MobA-like_NTP_Trfase"/>
</dbReference>
<gene>
    <name evidence="3" type="ORF">QFW80_06470</name>
</gene>
<dbReference type="InterPro" id="IPR029044">
    <property type="entry name" value="Nucleotide-diphossugar_trans"/>
</dbReference>
<evidence type="ECO:0000256" key="1">
    <source>
        <dbReference type="ARBA" id="ARBA00022842"/>
    </source>
</evidence>
<sequence length="224" mass="22768">MSAGHVALVLAAGGSRRLGRPKQLLTRDGEPLVHRTVRLALESGASRVLLVVGAEHERVQATVADLDCDLVANPDWTRGLGSSLQAAAPRVRASGGRPVLVLPCDLPGLEASHLRALVQGAATAASGCAATQVGGTVGVPALVPSSWFDAFADADADAGADRGFGPRLRALAPGTLWVLDAADAAQDIDSPADVEAAVARGWLDPVAPADGAMAPAPDRPPQRP</sequence>
<dbReference type="Gene3D" id="3.90.550.10">
    <property type="entry name" value="Spore Coat Polysaccharide Biosynthesis Protein SpsA, Chain A"/>
    <property type="match status" value="1"/>
</dbReference>
<evidence type="ECO:0000313" key="3">
    <source>
        <dbReference type="EMBL" id="MDH5830162.1"/>
    </source>
</evidence>
<dbReference type="RefSeq" id="WP_280600692.1">
    <property type="nucleotide sequence ID" value="NZ_JARXRN010000021.1"/>
</dbReference>
<evidence type="ECO:0000259" key="2">
    <source>
        <dbReference type="Pfam" id="PF12804"/>
    </source>
</evidence>
<proteinExistence type="predicted"/>
<dbReference type="Pfam" id="PF12804">
    <property type="entry name" value="NTP_transf_3"/>
    <property type="match status" value="1"/>
</dbReference>
<dbReference type="EMBL" id="JARXRN010000021">
    <property type="protein sequence ID" value="MDH5830162.1"/>
    <property type="molecule type" value="Genomic_DNA"/>
</dbReference>
<dbReference type="PANTHER" id="PTHR43777">
    <property type="entry name" value="MOLYBDENUM COFACTOR CYTIDYLYLTRANSFERASE"/>
    <property type="match status" value="1"/>
</dbReference>
<feature type="domain" description="MobA-like NTP transferase" evidence="2">
    <location>
        <begin position="7"/>
        <end position="162"/>
    </location>
</feature>
<accession>A0ABT6JHM0</accession>
<dbReference type="Proteomes" id="UP001156831">
    <property type="component" value="Unassembled WGS sequence"/>
</dbReference>
<organism evidence="3 4">
    <name type="scientific">Luteimonas rhizosphaericola</name>
    <dbReference type="NCBI Taxonomy" id="3042024"/>
    <lineage>
        <taxon>Bacteria</taxon>
        <taxon>Pseudomonadati</taxon>
        <taxon>Pseudomonadota</taxon>
        <taxon>Gammaproteobacteria</taxon>
        <taxon>Lysobacterales</taxon>
        <taxon>Lysobacteraceae</taxon>
        <taxon>Luteimonas</taxon>
    </lineage>
</organism>
<protein>
    <submittedName>
        <fullName evidence="3">Nucleotidyltransferase family protein</fullName>
    </submittedName>
</protein>